<proteinExistence type="predicted"/>
<dbReference type="EMBL" id="CADEHS020000184">
    <property type="protein sequence ID" value="CAG9950563.1"/>
    <property type="molecule type" value="Genomic_DNA"/>
</dbReference>
<protein>
    <submittedName>
        <fullName evidence="1">Uncharacterized protein</fullName>
    </submittedName>
</protein>
<accession>A0ACA9UB68</accession>
<name>A0ACA9UB68_BIOOC</name>
<gene>
    <name evidence="1" type="ORF">CRV2_00020886</name>
</gene>
<organism evidence="1 2">
    <name type="scientific">Clonostachys rosea f. rosea IK726</name>
    <dbReference type="NCBI Taxonomy" id="1349383"/>
    <lineage>
        <taxon>Eukaryota</taxon>
        <taxon>Fungi</taxon>
        <taxon>Dikarya</taxon>
        <taxon>Ascomycota</taxon>
        <taxon>Pezizomycotina</taxon>
        <taxon>Sordariomycetes</taxon>
        <taxon>Hypocreomycetidae</taxon>
        <taxon>Hypocreales</taxon>
        <taxon>Bionectriaceae</taxon>
        <taxon>Clonostachys</taxon>
    </lineage>
</organism>
<reference evidence="1" key="2">
    <citation type="submission" date="2021-10" db="EMBL/GenBank/DDBJ databases">
        <authorList>
            <person name="Piombo E."/>
        </authorList>
    </citation>
    <scope>NUCLEOTIDE SEQUENCE</scope>
</reference>
<dbReference type="Proteomes" id="UP000836387">
    <property type="component" value="Unassembled WGS sequence"/>
</dbReference>
<evidence type="ECO:0000313" key="1">
    <source>
        <dbReference type="EMBL" id="CAG9950563.1"/>
    </source>
</evidence>
<reference evidence="1" key="1">
    <citation type="submission" date="2020-04" db="EMBL/GenBank/DDBJ databases">
        <authorList>
            <person name="Broberg M."/>
        </authorList>
    </citation>
    <scope>NUCLEOTIDE SEQUENCE</scope>
</reference>
<comment type="caution">
    <text evidence="1">The sequence shown here is derived from an EMBL/GenBank/DDBJ whole genome shotgun (WGS) entry which is preliminary data.</text>
</comment>
<evidence type="ECO:0000313" key="2">
    <source>
        <dbReference type="Proteomes" id="UP000836387"/>
    </source>
</evidence>
<keyword evidence="2" id="KW-1185">Reference proteome</keyword>
<sequence length="258" mass="28384">MRERSDWSAVAEEQEEEQDGPEEVQEVYHAQQSPTPYRNGVPGPMEQGQEDVQADDLSEDDLEEDDFYEDYDEEEPNVEILQQSVAMPSWREASPDSPPIPEPPRLSPLRNSPSAGNRGIRPGRPEKSQTPTKDEEQEKPHRSPVRTSLDDALLGKLEEDATQENSNSTGSSSRGSDRQGTENLSAKTPRRGISRLPLPRNAEAGAQQSPLTMANIAAKLAASEKEADAARVRAKLKAVRGARGVQRPTSTVLETSSF</sequence>